<evidence type="ECO:0000256" key="1">
    <source>
        <dbReference type="SAM" id="Phobius"/>
    </source>
</evidence>
<reference evidence="3 6" key="2">
    <citation type="submission" date="2019-11" db="EMBL/GenBank/DDBJ databases">
        <title>Flavobacterium resistens genome.</title>
        <authorList>
            <person name="Wilson V.M."/>
            <person name="Newman J.D."/>
        </authorList>
    </citation>
    <scope>NUCLEOTIDE SEQUENCE [LARGE SCALE GENOMIC DNA]</scope>
    <source>
        <strain evidence="3 6">DSM 19382</strain>
    </source>
</reference>
<dbReference type="Pfam" id="PF13630">
    <property type="entry name" value="SdpI"/>
    <property type="match status" value="1"/>
</dbReference>
<keyword evidence="1" id="KW-0812">Transmembrane</keyword>
<keyword evidence="6" id="KW-1185">Reference proteome</keyword>
<dbReference type="PIRSF" id="PIRSF038959">
    <property type="entry name" value="SdpI"/>
    <property type="match status" value="1"/>
</dbReference>
<evidence type="ECO:0000259" key="2">
    <source>
        <dbReference type="Pfam" id="PF07853"/>
    </source>
</evidence>
<dbReference type="EMBL" id="WKKG01000004">
    <property type="protein sequence ID" value="MRX68201.1"/>
    <property type="molecule type" value="Genomic_DNA"/>
</dbReference>
<dbReference type="InterPro" id="IPR026272">
    <property type="entry name" value="SdpI"/>
</dbReference>
<feature type="transmembrane region" description="Helical" evidence="1">
    <location>
        <begin position="119"/>
        <end position="137"/>
    </location>
</feature>
<feature type="domain" description="DUF1648" evidence="2">
    <location>
        <begin position="14"/>
        <end position="62"/>
    </location>
</feature>
<dbReference type="OrthoDB" id="9808690at2"/>
<dbReference type="RefSeq" id="WP_142451193.1">
    <property type="nucleotide sequence ID" value="NZ_FXTA01000003.1"/>
</dbReference>
<feature type="transmembrane region" description="Helical" evidence="1">
    <location>
        <begin position="91"/>
        <end position="107"/>
    </location>
</feature>
<sequence length="222" mass="25449">MNLEFKKELPIIGIVLIPFAYLAFIWNSLPERVPVHWNMKGEIDSWGNKSFLVVIVFILPVLMYAVMFAAAKLDPKKRISLMGKKFYKLKFFMVSFMSLLAVFLLYVSKNQSASNPNLMYILVGILLMVMGNYFKVIQPNYFIGIRTPWTLESQEVWKATHTFAGKLWFFGGLIIVLGGIIFSGFIFAKAFVGIGFTLAFVPIAYSFIKFKQLEKKQKNHNS</sequence>
<feature type="transmembrane region" description="Helical" evidence="1">
    <location>
        <begin position="49"/>
        <end position="70"/>
    </location>
</feature>
<dbReference type="InterPro" id="IPR012867">
    <property type="entry name" value="DUF1648"/>
</dbReference>
<dbReference type="PANTHER" id="PTHR37810">
    <property type="entry name" value="IMMUNITY PROTEIN SDPI"/>
    <property type="match status" value="1"/>
</dbReference>
<keyword evidence="1" id="KW-1133">Transmembrane helix</keyword>
<dbReference type="Proteomes" id="UP000468990">
    <property type="component" value="Unassembled WGS sequence"/>
</dbReference>
<dbReference type="GO" id="GO:0009636">
    <property type="term" value="P:response to toxic substance"/>
    <property type="evidence" value="ECO:0007669"/>
    <property type="project" value="TreeGrafter"/>
</dbReference>
<dbReference type="PANTHER" id="PTHR37810:SF5">
    <property type="entry name" value="IMMUNITY PROTEIN SDPI"/>
    <property type="match status" value="1"/>
</dbReference>
<feature type="transmembrane region" description="Helical" evidence="1">
    <location>
        <begin position="191"/>
        <end position="208"/>
    </location>
</feature>
<dbReference type="AlphaFoldDB" id="A0A521DSP2"/>
<evidence type="ECO:0000313" key="4">
    <source>
        <dbReference type="EMBL" id="SMO74729.1"/>
    </source>
</evidence>
<feature type="transmembrane region" description="Helical" evidence="1">
    <location>
        <begin position="167"/>
        <end position="185"/>
    </location>
</feature>
<name>A0A521DSP2_9FLAO</name>
<evidence type="ECO:0000313" key="6">
    <source>
        <dbReference type="Proteomes" id="UP000468990"/>
    </source>
</evidence>
<dbReference type="EMBL" id="FXTA01000003">
    <property type="protein sequence ID" value="SMO74729.1"/>
    <property type="molecule type" value="Genomic_DNA"/>
</dbReference>
<organism evidence="4 5">
    <name type="scientific">Flavobacterium resistens</name>
    <dbReference type="NCBI Taxonomy" id="443612"/>
    <lineage>
        <taxon>Bacteria</taxon>
        <taxon>Pseudomonadati</taxon>
        <taxon>Bacteroidota</taxon>
        <taxon>Flavobacteriia</taxon>
        <taxon>Flavobacteriales</taxon>
        <taxon>Flavobacteriaceae</taxon>
        <taxon>Flavobacterium</taxon>
    </lineage>
</organism>
<reference evidence="4 5" key="1">
    <citation type="submission" date="2017-05" db="EMBL/GenBank/DDBJ databases">
        <authorList>
            <person name="Varghese N."/>
            <person name="Submissions S."/>
        </authorList>
    </citation>
    <scope>NUCLEOTIDE SEQUENCE [LARGE SCALE GENOMIC DNA]</scope>
    <source>
        <strain evidence="4 5">DSM 19382</strain>
    </source>
</reference>
<evidence type="ECO:0000313" key="5">
    <source>
        <dbReference type="Proteomes" id="UP000317289"/>
    </source>
</evidence>
<keyword evidence="1" id="KW-0472">Membrane</keyword>
<feature type="transmembrane region" description="Helical" evidence="1">
    <location>
        <begin position="9"/>
        <end position="29"/>
    </location>
</feature>
<accession>A0A521DSP2</accession>
<dbReference type="InterPro" id="IPR025962">
    <property type="entry name" value="SdpI/YhfL"/>
</dbReference>
<dbReference type="Proteomes" id="UP000317289">
    <property type="component" value="Unassembled WGS sequence"/>
</dbReference>
<evidence type="ECO:0000313" key="3">
    <source>
        <dbReference type="EMBL" id="MRX68201.1"/>
    </source>
</evidence>
<dbReference type="Pfam" id="PF07853">
    <property type="entry name" value="DUF1648"/>
    <property type="match status" value="1"/>
</dbReference>
<proteinExistence type="predicted"/>
<gene>
    <name evidence="3" type="ORF">GJU42_09550</name>
    <name evidence="4" type="ORF">SAMN06265349_103549</name>
</gene>
<protein>
    <submittedName>
        <fullName evidence="3">DUF1648 domain-containing protein</fullName>
    </submittedName>
    <submittedName>
        <fullName evidence="4">Uncharacterized membrane protein</fullName>
    </submittedName>
</protein>